<organism evidence="4 5">
    <name type="scientific">Nyctereutes procyonoides</name>
    <name type="common">Raccoon dog</name>
    <name type="synonym">Canis procyonoides</name>
    <dbReference type="NCBI Taxonomy" id="34880"/>
    <lineage>
        <taxon>Eukaryota</taxon>
        <taxon>Metazoa</taxon>
        <taxon>Chordata</taxon>
        <taxon>Craniata</taxon>
        <taxon>Vertebrata</taxon>
        <taxon>Euteleostomi</taxon>
        <taxon>Mammalia</taxon>
        <taxon>Eutheria</taxon>
        <taxon>Laurasiatheria</taxon>
        <taxon>Carnivora</taxon>
        <taxon>Caniformia</taxon>
        <taxon>Canidae</taxon>
        <taxon>Nyctereutes</taxon>
    </lineage>
</organism>
<comment type="similarity">
    <text evidence="1">Belongs to the D-glutamate cyclase family.</text>
</comment>
<keyword evidence="2" id="KW-0456">Lyase</keyword>
<evidence type="ECO:0000256" key="1">
    <source>
        <dbReference type="ARBA" id="ARBA00007896"/>
    </source>
</evidence>
<feature type="domain" description="D-glutamate cyclase-like C-terminal" evidence="3">
    <location>
        <begin position="221"/>
        <end position="379"/>
    </location>
</feature>
<dbReference type="PANTHER" id="PTHR32022">
    <property type="entry name" value="D-GLUTAMATE CYCLASE, MITOCHONDRIAL"/>
    <property type="match status" value="1"/>
</dbReference>
<dbReference type="SUPFAM" id="SSF160920">
    <property type="entry name" value="PSTPO5379-like"/>
    <property type="match status" value="1"/>
</dbReference>
<evidence type="ECO:0000259" key="3">
    <source>
        <dbReference type="Pfam" id="PF14336"/>
    </source>
</evidence>
<gene>
    <name evidence="4" type="ORF">NYPRO_LOCUS21408</name>
</gene>
<comment type="caution">
    <text evidence="4">The sequence shown here is derived from an EMBL/GenBank/DDBJ whole genome shotgun (WGS) entry which is preliminary data.</text>
</comment>
<accession>A0A811ZIW2</accession>
<dbReference type="InterPro" id="IPR038021">
    <property type="entry name" value="Putative_hydro-lyase"/>
</dbReference>
<evidence type="ECO:0000313" key="4">
    <source>
        <dbReference type="EMBL" id="CAD7688615.1"/>
    </source>
</evidence>
<dbReference type="Pfam" id="PF14336">
    <property type="entry name" value="GLUCM-like_C"/>
    <property type="match status" value="1"/>
</dbReference>
<evidence type="ECO:0000256" key="2">
    <source>
        <dbReference type="ARBA" id="ARBA00023239"/>
    </source>
</evidence>
<dbReference type="GO" id="GO:0006536">
    <property type="term" value="P:glutamate metabolic process"/>
    <property type="evidence" value="ECO:0007669"/>
    <property type="project" value="TreeGrafter"/>
</dbReference>
<name>A0A811ZIW2_NYCPR</name>
<dbReference type="Gene3D" id="3.30.2040.10">
    <property type="entry name" value="PSTPO5379-like domain"/>
    <property type="match status" value="1"/>
</dbReference>
<evidence type="ECO:0000313" key="5">
    <source>
        <dbReference type="Proteomes" id="UP000645828"/>
    </source>
</evidence>
<dbReference type="Gene3D" id="3.90.1640.20">
    <property type="entry name" value="TON_0340"/>
    <property type="match status" value="1"/>
</dbReference>
<keyword evidence="5" id="KW-1185">Reference proteome</keyword>
<dbReference type="PANTHER" id="PTHR32022:SF10">
    <property type="entry name" value="D-GLUTAMATE CYCLASE, MITOCHONDRIAL"/>
    <property type="match status" value="1"/>
</dbReference>
<sequence length="437" mass="47748">MMAFPFHLQSCLPAAMRTLILHTKPNIRNVSNMAGVPPGAPSPWSLPTMTRDTQGSESLTSLEGYTEQLRDMVAFFLDCGFSLEAGLERVGLPRRDSAGHSPMWGYKTTVPCTTTAGFWCLLVVTVSPIPKDQLVRASFSTGNTGRPIHIGDPGWLGIKDLSKPDYADPVVCQPGDVPGFWRSLMTSLEAVSSCNTCPPVPPPEAALVLTDTLHLSRCISARSPYHRGIRHLVCRDKLLRAALSLSHACSVLLPEEMDSPPGAMALAAFLQASEKEVSMIVNLRALSLFEKFVKVRRALKTQIPVLTFQGGSRSSIPLQRWGPQAPQVFDHLVAIDHSGRAADGNYYNTRKTNIKHLVDPIDDLFLATQKIPGISSTGVSNWGGYALACEEKMLGILVHHRVWSGVSGNVGMEVDRLPFHTTHARVIQRLVDVTRCV</sequence>
<dbReference type="Proteomes" id="UP000645828">
    <property type="component" value="Unassembled WGS sequence"/>
</dbReference>
<reference evidence="4" key="1">
    <citation type="submission" date="2020-12" db="EMBL/GenBank/DDBJ databases">
        <authorList>
            <consortium name="Molecular Ecology Group"/>
        </authorList>
    </citation>
    <scope>NUCLEOTIDE SEQUENCE</scope>
    <source>
        <strain evidence="4">TBG_1078</strain>
    </source>
</reference>
<dbReference type="EMBL" id="CAJHUB010000768">
    <property type="protein sequence ID" value="CAD7688615.1"/>
    <property type="molecule type" value="Genomic_DNA"/>
</dbReference>
<dbReference type="AlphaFoldDB" id="A0A811ZIW2"/>
<protein>
    <submittedName>
        <fullName evidence="4">(raccoon dog) hypothetical protein</fullName>
    </submittedName>
</protein>
<dbReference type="GO" id="GO:0047820">
    <property type="term" value="F:D-glutamate cyclase activity"/>
    <property type="evidence" value="ECO:0007669"/>
    <property type="project" value="TreeGrafter"/>
</dbReference>
<dbReference type="InterPro" id="IPR025504">
    <property type="entry name" value="GLUCM_C"/>
</dbReference>
<dbReference type="Pfam" id="PF07286">
    <property type="entry name" value="D-Glu_cyclase"/>
    <property type="match status" value="1"/>
</dbReference>
<dbReference type="InterPro" id="IPR009906">
    <property type="entry name" value="D-Glu_cyclase"/>
</dbReference>
<proteinExistence type="inferred from homology"/>